<dbReference type="InterPro" id="IPR015424">
    <property type="entry name" value="PyrdxlP-dep_Trfase"/>
</dbReference>
<comment type="function">
    <text evidence="7">The glycine cleavage system catalyzes the degradation of glycine.</text>
</comment>
<comment type="catalytic activity">
    <reaction evidence="5 7">
        <text>N(6)-[(R)-lipoyl]-L-lysyl-[glycine-cleavage complex H protein] + glycine + H(+) = N(6)-[(R)-S(8)-aminomethyldihydrolipoyl]-L-lysyl-[glycine-cleavage complex H protein] + CO2</text>
        <dbReference type="Rhea" id="RHEA:24304"/>
        <dbReference type="Rhea" id="RHEA-COMP:10494"/>
        <dbReference type="Rhea" id="RHEA-COMP:10495"/>
        <dbReference type="ChEBI" id="CHEBI:15378"/>
        <dbReference type="ChEBI" id="CHEBI:16526"/>
        <dbReference type="ChEBI" id="CHEBI:57305"/>
        <dbReference type="ChEBI" id="CHEBI:83099"/>
        <dbReference type="ChEBI" id="CHEBI:83143"/>
        <dbReference type="EC" id="1.4.4.2"/>
    </reaction>
</comment>
<feature type="modified residue" description="N6-(pyridoxal phosphate)lysine" evidence="6">
    <location>
        <position position="761"/>
    </location>
</feature>
<dbReference type="Gene3D" id="3.90.1150.10">
    <property type="entry name" value="Aspartate Aminotransferase, domain 1"/>
    <property type="match status" value="2"/>
</dbReference>
<keyword evidence="4 7" id="KW-0560">Oxidoreductase</keyword>
<evidence type="ECO:0000256" key="6">
    <source>
        <dbReference type="PIRSR" id="PIRSR603437-50"/>
    </source>
</evidence>
<sequence length="1014" mass="111202">MISTKISPRTLRQLGIRADILRSVSAMAMETPTREDALTTKPLFSVTPACERNQDELSVKIGRGFEQRHVGPGPREQRAMLETLGFTTIDELIDQTVPESIRLRGNLQIADAMTEAEMREEFERIAKKNEPFTSFIGMGYHNCFTPGPILRDVLMNPGWHTQYSPYQAEISQGRLQSLLNFQTMVSDLTGLPVANSSLLDEATAACESLSLMMNGTKGKRNKVLVDSKCHPQTIACLQTRAGNKNIDVLVIQKKEMAEVMDKKTVGVIVQYPDTEGNMNDISELVNCVHDNGGLVSMATDLLALSIIKSPGELNADVAFGSSQRLGIPMYLGGPAAAFFATRTDFARQVPGRIVGVSKDVNGKQALRLSLQAREQHIRREKATSNVCTAQALLANATAMWGVYHGPEGMVEIAESIHHAALVVAHGAQLAGHKVVTENFFDTMKIDVGEEKAIILKKAHQARINLRDYNNESCIGIALDDTVTRDQIDMLLLILGSPKMVADLDEMDLDDIDKNSIASSNFVRKTSFMEHEVFKMVRSELELVRYIKELERSDLSMVHSMIPLGSCTMKLNASSELEYLSMPEFTNSHPFAPEWQTRGWKQIFNELENDLAEITGYDKVSLQPNSGAQGEYAGLAAINAYHKSNGDKRGICLIPTSAHGTNPASATMAGLKVKAVKVNSDGSINLDSLKGELHKHQGNVSSIMVTYPSTFGVFDEDISDICGLVHDVGGQVYLDGANLNAQMGLSRPGKYGADVSHLNLHKTFAIPHGGGGPGAGPIGVRAHLAPFLPSHPVMPGSNHKTSFGSVSAAPYGNAGVLPISWSMIKMLGPEGLRHSSEIAILNANYMRKRLDGYYQVLYTGSHGMCAHEFIIDLRPFKKTCGIGALDVAKRLMDYGFHAPTMSWPVPDTLMIEPTESEAKAELDRYCDALISIREEIAAIENGYVSKVDNVLKNAPHTMESVLFGDWDHSYTRKKATFPAPWQHNGNKFWPTSSRLDDTYGDRNLICSCPPMSSYK</sequence>
<dbReference type="InterPro" id="IPR015421">
    <property type="entry name" value="PyrdxlP-dep_Trfase_major"/>
</dbReference>
<dbReference type="PANTHER" id="PTHR11773">
    <property type="entry name" value="GLYCINE DEHYDROGENASE, DECARBOXYLATING"/>
    <property type="match status" value="1"/>
</dbReference>
<feature type="domain" description="Glycine cleavage system P-protein N-terminal" evidence="8">
    <location>
        <begin position="67"/>
        <end position="493"/>
    </location>
</feature>
<dbReference type="FunFam" id="3.90.1150.10:FF:000007">
    <property type="entry name" value="Glycine dehydrogenase (decarboxylating), mitochondrial"/>
    <property type="match status" value="1"/>
</dbReference>
<comment type="similarity">
    <text evidence="2 7">Belongs to the GcvP family.</text>
</comment>
<keyword evidence="7" id="KW-0496">Mitochondrion</keyword>
<evidence type="ECO:0000313" key="10">
    <source>
        <dbReference type="EMBL" id="CBY20380.1"/>
    </source>
</evidence>
<dbReference type="NCBIfam" id="TIGR00461">
    <property type="entry name" value="gcvP"/>
    <property type="match status" value="1"/>
</dbReference>
<keyword evidence="11" id="KW-1185">Reference proteome</keyword>
<dbReference type="InterPro" id="IPR049316">
    <property type="entry name" value="GDC-P_C"/>
</dbReference>
<dbReference type="GO" id="GO:0004375">
    <property type="term" value="F:glycine dehydrogenase (decarboxylating) activity"/>
    <property type="evidence" value="ECO:0007669"/>
    <property type="project" value="UniProtKB-UniRule"/>
</dbReference>
<accession>E4WRJ8</accession>
<dbReference type="CDD" id="cd00613">
    <property type="entry name" value="GDC-P"/>
    <property type="match status" value="2"/>
</dbReference>
<name>E4WRJ8_OIKDI</name>
<evidence type="ECO:0000259" key="8">
    <source>
        <dbReference type="Pfam" id="PF02347"/>
    </source>
</evidence>
<dbReference type="InterPro" id="IPR049315">
    <property type="entry name" value="GDC-P_N"/>
</dbReference>
<dbReference type="EMBL" id="FN653015">
    <property type="protein sequence ID" value="CBY20380.1"/>
    <property type="molecule type" value="Genomic_DNA"/>
</dbReference>
<dbReference type="GO" id="GO:0016594">
    <property type="term" value="F:glycine binding"/>
    <property type="evidence" value="ECO:0007669"/>
    <property type="project" value="TreeGrafter"/>
</dbReference>
<evidence type="ECO:0000313" key="11">
    <source>
        <dbReference type="Proteomes" id="UP000001307"/>
    </source>
</evidence>
<protein>
    <recommendedName>
        <fullName evidence="7">Glycine cleavage system P protein</fullName>
        <ecNumber evidence="7">1.4.4.2</ecNumber>
    </recommendedName>
</protein>
<dbReference type="GO" id="GO:0005960">
    <property type="term" value="C:glycine cleavage complex"/>
    <property type="evidence" value="ECO:0007669"/>
    <property type="project" value="TreeGrafter"/>
</dbReference>
<feature type="domain" description="Glycine dehydrogenase C-terminal" evidence="9">
    <location>
        <begin position="835"/>
        <end position="955"/>
    </location>
</feature>
<evidence type="ECO:0000256" key="7">
    <source>
        <dbReference type="RuleBase" id="RU364056"/>
    </source>
</evidence>
<dbReference type="GO" id="GO:0030170">
    <property type="term" value="F:pyridoxal phosphate binding"/>
    <property type="evidence" value="ECO:0007669"/>
    <property type="project" value="TreeGrafter"/>
</dbReference>
<dbReference type="InParanoid" id="E4WRJ8"/>
<dbReference type="NCBIfam" id="NF003346">
    <property type="entry name" value="PRK04366.1"/>
    <property type="match status" value="1"/>
</dbReference>
<proteinExistence type="inferred from homology"/>
<evidence type="ECO:0000259" key="9">
    <source>
        <dbReference type="Pfam" id="PF21478"/>
    </source>
</evidence>
<dbReference type="FunFam" id="3.40.640.10:FF:000007">
    <property type="entry name" value="glycine dehydrogenase (Decarboxylating), mitochondrial"/>
    <property type="match status" value="1"/>
</dbReference>
<dbReference type="SUPFAM" id="SSF53383">
    <property type="entry name" value="PLP-dependent transferases"/>
    <property type="match status" value="2"/>
</dbReference>
<organism evidence="10">
    <name type="scientific">Oikopleura dioica</name>
    <name type="common">Tunicate</name>
    <dbReference type="NCBI Taxonomy" id="34765"/>
    <lineage>
        <taxon>Eukaryota</taxon>
        <taxon>Metazoa</taxon>
        <taxon>Chordata</taxon>
        <taxon>Tunicata</taxon>
        <taxon>Appendicularia</taxon>
        <taxon>Copelata</taxon>
        <taxon>Oikopleuridae</taxon>
        <taxon>Oikopleura</taxon>
    </lineage>
</organism>
<dbReference type="GO" id="GO:0019464">
    <property type="term" value="P:glycine decarboxylation via glycine cleavage system"/>
    <property type="evidence" value="ECO:0007669"/>
    <property type="project" value="TreeGrafter"/>
</dbReference>
<comment type="subcellular location">
    <subcellularLocation>
        <location evidence="7">Mitochondrion</location>
    </subcellularLocation>
</comment>
<dbReference type="EC" id="1.4.4.2" evidence="7"/>
<gene>
    <name evidence="10" type="ORF">GSOID_T00000375001</name>
</gene>
<evidence type="ECO:0000256" key="1">
    <source>
        <dbReference type="ARBA" id="ARBA00001933"/>
    </source>
</evidence>
<dbReference type="Gene3D" id="3.40.640.10">
    <property type="entry name" value="Type I PLP-dependent aspartate aminotransferase-like (Major domain)"/>
    <property type="match status" value="2"/>
</dbReference>
<evidence type="ECO:0000256" key="4">
    <source>
        <dbReference type="ARBA" id="ARBA00023002"/>
    </source>
</evidence>
<evidence type="ECO:0000256" key="5">
    <source>
        <dbReference type="ARBA" id="ARBA00049026"/>
    </source>
</evidence>
<dbReference type="OrthoDB" id="6537869at2759"/>
<evidence type="ECO:0000256" key="2">
    <source>
        <dbReference type="ARBA" id="ARBA00010756"/>
    </source>
</evidence>
<dbReference type="FunCoup" id="E4WRJ8">
    <property type="interactions" value="11"/>
</dbReference>
<dbReference type="PANTHER" id="PTHR11773:SF1">
    <property type="entry name" value="GLYCINE DEHYDROGENASE (DECARBOXYLATING), MITOCHONDRIAL"/>
    <property type="match status" value="1"/>
</dbReference>
<dbReference type="Proteomes" id="UP000001307">
    <property type="component" value="Unassembled WGS sequence"/>
</dbReference>
<keyword evidence="3 6" id="KW-0663">Pyridoxal phosphate</keyword>
<dbReference type="InterPro" id="IPR003437">
    <property type="entry name" value="GcvP"/>
</dbReference>
<keyword evidence="7" id="KW-0809">Transit peptide</keyword>
<comment type="subunit">
    <text evidence="7">The glycine cleavage system is composed of four proteins: P, T, L and H.</text>
</comment>
<dbReference type="AlphaFoldDB" id="E4WRJ8"/>
<evidence type="ECO:0000256" key="3">
    <source>
        <dbReference type="ARBA" id="ARBA00022898"/>
    </source>
</evidence>
<comment type="cofactor">
    <cofactor evidence="1 6 7">
        <name>pyridoxal 5'-phosphate</name>
        <dbReference type="ChEBI" id="CHEBI:597326"/>
    </cofactor>
</comment>
<dbReference type="InterPro" id="IPR020581">
    <property type="entry name" value="GDC_P"/>
</dbReference>
<dbReference type="InterPro" id="IPR015422">
    <property type="entry name" value="PyrdxlP-dep_Trfase_small"/>
</dbReference>
<dbReference type="GO" id="GO:0005739">
    <property type="term" value="C:mitochondrion"/>
    <property type="evidence" value="ECO:0007669"/>
    <property type="project" value="UniProtKB-SubCell"/>
</dbReference>
<dbReference type="Pfam" id="PF21478">
    <property type="entry name" value="GcvP2_C"/>
    <property type="match status" value="1"/>
</dbReference>
<feature type="domain" description="Glycine cleavage system P-protein N-terminal" evidence="8">
    <location>
        <begin position="499"/>
        <end position="788"/>
    </location>
</feature>
<dbReference type="Pfam" id="PF02347">
    <property type="entry name" value="GDC-P"/>
    <property type="match status" value="2"/>
</dbReference>
<reference evidence="10" key="1">
    <citation type="journal article" date="2010" name="Science">
        <title>Plasticity of animal genome architecture unmasked by rapid evolution of a pelagic tunicate.</title>
        <authorList>
            <person name="Denoeud F."/>
            <person name="Henriet S."/>
            <person name="Mungpakdee S."/>
            <person name="Aury J.M."/>
            <person name="Da Silva C."/>
            <person name="Brinkmann H."/>
            <person name="Mikhaleva J."/>
            <person name="Olsen L.C."/>
            <person name="Jubin C."/>
            <person name="Canestro C."/>
            <person name="Bouquet J.M."/>
            <person name="Danks G."/>
            <person name="Poulain J."/>
            <person name="Campsteijn C."/>
            <person name="Adamski M."/>
            <person name="Cross I."/>
            <person name="Yadetie F."/>
            <person name="Muffato M."/>
            <person name="Louis A."/>
            <person name="Butcher S."/>
            <person name="Tsagkogeorga G."/>
            <person name="Konrad A."/>
            <person name="Singh S."/>
            <person name="Jensen M.F."/>
            <person name="Cong E.H."/>
            <person name="Eikeseth-Otteraa H."/>
            <person name="Noel B."/>
            <person name="Anthouard V."/>
            <person name="Porcel B.M."/>
            <person name="Kachouri-Lafond R."/>
            <person name="Nishino A."/>
            <person name="Ugolini M."/>
            <person name="Chourrout P."/>
            <person name="Nishida H."/>
            <person name="Aasland R."/>
            <person name="Huzurbazar S."/>
            <person name="Westhof E."/>
            <person name="Delsuc F."/>
            <person name="Lehrach H."/>
            <person name="Reinhardt R."/>
            <person name="Weissenbach J."/>
            <person name="Roy S.W."/>
            <person name="Artiguenave F."/>
            <person name="Postlethwait J.H."/>
            <person name="Manak J.R."/>
            <person name="Thompson E.M."/>
            <person name="Jaillon O."/>
            <person name="Du Pasquier L."/>
            <person name="Boudinot P."/>
            <person name="Liberles D.A."/>
            <person name="Volff J.N."/>
            <person name="Philippe H."/>
            <person name="Lenhard B."/>
            <person name="Roest Crollius H."/>
            <person name="Wincker P."/>
            <person name="Chourrout D."/>
        </authorList>
    </citation>
    <scope>NUCLEOTIDE SEQUENCE [LARGE SCALE GENOMIC DNA]</scope>
</reference>